<accession>A0AAV1VQK6</accession>
<dbReference type="AlphaFoldDB" id="A0AAV1VQK6"/>
<proteinExistence type="predicted"/>
<gene>
    <name evidence="1" type="ORF">LLUT_LOCUS345</name>
</gene>
<sequence length="137" mass="15612">MIRVSPPPSLLIISHNSLHHFIISSSLTSHKFTITTQNFSFSAQFLPSQLINASLITCICSFFTARRKTTLLLLPSNSDNGREKLVHHVLCCWKKRIKEIIVAFKGDFVLELQQRSVEFNSVIVKHQNIRSSRGRAH</sequence>
<dbReference type="Proteomes" id="UP001497480">
    <property type="component" value="Unassembled WGS sequence"/>
</dbReference>
<dbReference type="EMBL" id="CAXHTB010000001">
    <property type="protein sequence ID" value="CAL0299285.1"/>
    <property type="molecule type" value="Genomic_DNA"/>
</dbReference>
<protein>
    <submittedName>
        <fullName evidence="1">Uncharacterized protein</fullName>
    </submittedName>
</protein>
<name>A0AAV1VQK6_LUPLU</name>
<keyword evidence="2" id="KW-1185">Reference proteome</keyword>
<comment type="caution">
    <text evidence="1">The sequence shown here is derived from an EMBL/GenBank/DDBJ whole genome shotgun (WGS) entry which is preliminary data.</text>
</comment>
<organism evidence="1 2">
    <name type="scientific">Lupinus luteus</name>
    <name type="common">European yellow lupine</name>
    <dbReference type="NCBI Taxonomy" id="3873"/>
    <lineage>
        <taxon>Eukaryota</taxon>
        <taxon>Viridiplantae</taxon>
        <taxon>Streptophyta</taxon>
        <taxon>Embryophyta</taxon>
        <taxon>Tracheophyta</taxon>
        <taxon>Spermatophyta</taxon>
        <taxon>Magnoliopsida</taxon>
        <taxon>eudicotyledons</taxon>
        <taxon>Gunneridae</taxon>
        <taxon>Pentapetalae</taxon>
        <taxon>rosids</taxon>
        <taxon>fabids</taxon>
        <taxon>Fabales</taxon>
        <taxon>Fabaceae</taxon>
        <taxon>Papilionoideae</taxon>
        <taxon>50 kb inversion clade</taxon>
        <taxon>genistoids sensu lato</taxon>
        <taxon>core genistoids</taxon>
        <taxon>Genisteae</taxon>
        <taxon>Lupinus</taxon>
    </lineage>
</organism>
<evidence type="ECO:0000313" key="1">
    <source>
        <dbReference type="EMBL" id="CAL0299285.1"/>
    </source>
</evidence>
<reference evidence="1 2" key="1">
    <citation type="submission" date="2024-03" db="EMBL/GenBank/DDBJ databases">
        <authorList>
            <person name="Martinez-Hernandez J."/>
        </authorList>
    </citation>
    <scope>NUCLEOTIDE SEQUENCE [LARGE SCALE GENOMIC DNA]</scope>
</reference>
<evidence type="ECO:0000313" key="2">
    <source>
        <dbReference type="Proteomes" id="UP001497480"/>
    </source>
</evidence>